<dbReference type="PANTHER" id="PTHR42796">
    <property type="entry name" value="FUMARYLACETOACETATE HYDROLASE DOMAIN-CONTAINING PROTEIN 2A-RELATED"/>
    <property type="match status" value="1"/>
</dbReference>
<dbReference type="RefSeq" id="WP_034773373.1">
    <property type="nucleotide sequence ID" value="NZ_CCRF01000102.1"/>
</dbReference>
<dbReference type="InterPro" id="IPR051121">
    <property type="entry name" value="FAH"/>
</dbReference>
<dbReference type="Proteomes" id="UP000040576">
    <property type="component" value="Unassembled WGS sequence"/>
</dbReference>
<evidence type="ECO:0000256" key="1">
    <source>
        <dbReference type="ARBA" id="ARBA00010211"/>
    </source>
</evidence>
<dbReference type="AlphaFoldDB" id="A0A090J3C9"/>
<reference evidence="3 4" key="1">
    <citation type="submission" date="2014-07" db="EMBL/GenBank/DDBJ databases">
        <authorList>
            <person name="Wibberg Daniel"/>
        </authorList>
    </citation>
    <scope>NUCLEOTIDE SEQUENCE [LARGE SCALE GENOMIC DNA]</scope>
</reference>
<dbReference type="PANTHER" id="PTHR42796:SF4">
    <property type="entry name" value="FUMARYLACETOACETATE HYDROLASE DOMAIN-CONTAINING PROTEIN 2A"/>
    <property type="match status" value="1"/>
</dbReference>
<sequence length="292" mass="32366">MKLLQFFKESKVRLGVATELGILDVIEAEKKYNVSVPGSLQELLSAEDGMKTVETVTSRALEGKTTELFLSKEEIHYAPVVTNPEKIVCVGLNYIDHAKESKMDIPTSPVIFSKFNNALSAHLDYIPIPEGAKQIDYEAELVVVIGKEAKNVSKEEALSYVFGYTIGNDVSARDLQFRTGQWLLGKSPDGFAPVGPFVVTSDEMDPYNLNIECRINGEIRQKAKTRDMIFDCATLVSYLSTYMTLKPGDLIFTGTPDGVILGYAKDQQVWLKPGDEMVVSIEKLGELKNVLK</sequence>
<evidence type="ECO:0000313" key="4">
    <source>
        <dbReference type="Proteomes" id="UP000040576"/>
    </source>
</evidence>
<dbReference type="GO" id="GO:0019752">
    <property type="term" value="P:carboxylic acid metabolic process"/>
    <property type="evidence" value="ECO:0007669"/>
    <property type="project" value="UniProtKB-ARBA"/>
</dbReference>
<evidence type="ECO:0000313" key="3">
    <source>
        <dbReference type="EMBL" id="CEE03193.1"/>
    </source>
</evidence>
<evidence type="ECO:0000256" key="2">
    <source>
        <dbReference type="ARBA" id="ARBA00022723"/>
    </source>
</evidence>
<protein>
    <submittedName>
        <fullName evidence="3">Fumarylacetoacetate hydrolase domain-containing protein 2</fullName>
        <ecNumber evidence="3">3.-.-.-</ecNumber>
    </submittedName>
</protein>
<dbReference type="GO" id="GO:0016787">
    <property type="term" value="F:hydrolase activity"/>
    <property type="evidence" value="ECO:0007669"/>
    <property type="project" value="UniProtKB-KW"/>
</dbReference>
<dbReference type="GO" id="GO:0046872">
    <property type="term" value="F:metal ion binding"/>
    <property type="evidence" value="ECO:0007669"/>
    <property type="project" value="UniProtKB-KW"/>
</dbReference>
<dbReference type="EC" id="3.-.-.-" evidence="3"/>
<dbReference type="Gene3D" id="3.90.850.10">
    <property type="entry name" value="Fumarylacetoacetase-like, C-terminal domain"/>
    <property type="match status" value="1"/>
</dbReference>
<dbReference type="GO" id="GO:0016853">
    <property type="term" value="F:isomerase activity"/>
    <property type="evidence" value="ECO:0007669"/>
    <property type="project" value="UniProtKB-ARBA"/>
</dbReference>
<keyword evidence="2" id="KW-0479">Metal-binding</keyword>
<gene>
    <name evidence="3" type="primary">fahd2</name>
    <name evidence="3" type="ORF">BT1A1_3412</name>
</gene>
<comment type="similarity">
    <text evidence="1">Belongs to the FAH family.</text>
</comment>
<proteinExistence type="inferred from homology"/>
<organism evidence="3 4">
    <name type="scientific">Caldibacillus thermoamylovorans</name>
    <dbReference type="NCBI Taxonomy" id="35841"/>
    <lineage>
        <taxon>Bacteria</taxon>
        <taxon>Bacillati</taxon>
        <taxon>Bacillota</taxon>
        <taxon>Bacilli</taxon>
        <taxon>Bacillales</taxon>
        <taxon>Bacillaceae</taxon>
        <taxon>Caldibacillus</taxon>
    </lineage>
</organism>
<dbReference type="SUPFAM" id="SSF56529">
    <property type="entry name" value="FAH"/>
    <property type="match status" value="1"/>
</dbReference>
<keyword evidence="4" id="KW-1185">Reference proteome</keyword>
<name>A0A090J3C9_9BACI</name>
<keyword evidence="3" id="KW-0378">Hydrolase</keyword>
<dbReference type="EMBL" id="CCRF01000102">
    <property type="protein sequence ID" value="CEE03193.1"/>
    <property type="molecule type" value="Genomic_DNA"/>
</dbReference>
<dbReference type="GeneID" id="92962803"/>
<dbReference type="OrthoDB" id="9805307at2"/>
<dbReference type="InterPro" id="IPR036663">
    <property type="entry name" value="Fumarylacetoacetase_C_sf"/>
</dbReference>
<accession>A0A090J3C9</accession>
<dbReference type="FunFam" id="3.90.850.10:FF:000002">
    <property type="entry name" value="2-hydroxyhepta-2,4-diene-1,7-dioate isomerase"/>
    <property type="match status" value="1"/>
</dbReference>
<dbReference type="InterPro" id="IPR011234">
    <property type="entry name" value="Fumarylacetoacetase-like_C"/>
</dbReference>
<dbReference type="Pfam" id="PF01557">
    <property type="entry name" value="FAA_hydrolase"/>
    <property type="match status" value="1"/>
</dbReference>
<dbReference type="PATRIC" id="fig|35841.7.peg.3789"/>